<proteinExistence type="predicted"/>
<organism evidence="2 3">
    <name type="scientific">Candidatus Nitrospira allomarina</name>
    <dbReference type="NCBI Taxonomy" id="3020900"/>
    <lineage>
        <taxon>Bacteria</taxon>
        <taxon>Pseudomonadati</taxon>
        <taxon>Nitrospirota</taxon>
        <taxon>Nitrospiria</taxon>
        <taxon>Nitrospirales</taxon>
        <taxon>Nitrospiraceae</taxon>
        <taxon>Nitrospira</taxon>
    </lineage>
</organism>
<evidence type="ECO:0000313" key="3">
    <source>
        <dbReference type="Proteomes" id="UP001302719"/>
    </source>
</evidence>
<dbReference type="KEGG" id="nall:PP769_01650"/>
<dbReference type="Pfam" id="PF22789">
    <property type="entry name" value="DUF4026_C"/>
    <property type="match status" value="1"/>
</dbReference>
<dbReference type="AlphaFoldDB" id="A0AA96GCG6"/>
<dbReference type="RefSeq" id="WP_312644407.1">
    <property type="nucleotide sequence ID" value="NZ_CP116967.1"/>
</dbReference>
<feature type="domain" description="DUF4026" evidence="1">
    <location>
        <begin position="33"/>
        <end position="93"/>
    </location>
</feature>
<evidence type="ECO:0000313" key="2">
    <source>
        <dbReference type="EMBL" id="WNM58492.1"/>
    </source>
</evidence>
<protein>
    <recommendedName>
        <fullName evidence="1">DUF4026 domain-containing protein</fullName>
    </recommendedName>
</protein>
<reference evidence="2 3" key="1">
    <citation type="submission" date="2023-01" db="EMBL/GenBank/DDBJ databases">
        <title>Cultivation and genomic characterization of new, ubiquitous marine nitrite-oxidizing bacteria from the Nitrospirales.</title>
        <authorList>
            <person name="Mueller A.J."/>
            <person name="Daebeler A."/>
            <person name="Herbold C.W."/>
            <person name="Kirkegaard R.H."/>
            <person name="Daims H."/>
        </authorList>
    </citation>
    <scope>NUCLEOTIDE SEQUENCE [LARGE SCALE GENOMIC DNA]</scope>
    <source>
        <strain evidence="2 3">VA</strain>
    </source>
</reference>
<dbReference type="Proteomes" id="UP001302719">
    <property type="component" value="Chromosome"/>
</dbReference>
<gene>
    <name evidence="2" type="ORF">PP769_01650</name>
</gene>
<evidence type="ECO:0000259" key="1">
    <source>
        <dbReference type="Pfam" id="PF22789"/>
    </source>
</evidence>
<dbReference type="EMBL" id="CP116967">
    <property type="protein sequence ID" value="WNM58492.1"/>
    <property type="molecule type" value="Genomic_DNA"/>
</dbReference>
<keyword evidence="3" id="KW-1185">Reference proteome</keyword>
<sequence length="123" mass="14162">MATGTYLNPSDWRDRDLEVFRLTDHIQVEHREDVQRARMWFHTRGLTKFGLDELETFQPLGLSGREVKDTVIRVADNLIVQGKNLKVGERISLDGGGPQVMVVRHRTDPVYGTPLAFREFIVE</sequence>
<dbReference type="InterPro" id="IPR053886">
    <property type="entry name" value="DUF4026_middle"/>
</dbReference>
<accession>A0AA96GCG6</accession>
<name>A0AA96GCG6_9BACT</name>